<dbReference type="OrthoDB" id="9809970at2"/>
<gene>
    <name evidence="7" type="primary">proA</name>
    <name evidence="9" type="ORF">CQA63_00945</name>
</gene>
<dbReference type="PANTHER" id="PTHR11063">
    <property type="entry name" value="GLUTAMATE SEMIALDEHYDE DEHYDROGENASE"/>
    <property type="match status" value="1"/>
</dbReference>
<evidence type="ECO:0000313" key="10">
    <source>
        <dbReference type="Proteomes" id="UP000256599"/>
    </source>
</evidence>
<dbReference type="InterPro" id="IPR016163">
    <property type="entry name" value="Ald_DH_C"/>
</dbReference>
<dbReference type="GO" id="GO:0005737">
    <property type="term" value="C:cytoplasm"/>
    <property type="evidence" value="ECO:0007669"/>
    <property type="project" value="UniProtKB-SubCell"/>
</dbReference>
<comment type="similarity">
    <text evidence="7">Belongs to the gamma-glutamyl phosphate reductase family.</text>
</comment>
<evidence type="ECO:0000256" key="5">
    <source>
        <dbReference type="ARBA" id="ARBA00023002"/>
    </source>
</evidence>
<dbReference type="SUPFAM" id="SSF53720">
    <property type="entry name" value="ALDH-like"/>
    <property type="match status" value="1"/>
</dbReference>
<dbReference type="InterPro" id="IPR000965">
    <property type="entry name" value="GPR_dom"/>
</dbReference>
<dbReference type="Pfam" id="PF00171">
    <property type="entry name" value="Aldedh"/>
    <property type="match status" value="1"/>
</dbReference>
<dbReference type="Proteomes" id="UP000256599">
    <property type="component" value="Unassembled WGS sequence"/>
</dbReference>
<protein>
    <recommendedName>
        <fullName evidence="7">Gamma-glutamyl phosphate reductase</fullName>
        <shortName evidence="7">GPR</shortName>
        <ecNumber evidence="7">1.2.1.41</ecNumber>
    </recommendedName>
    <alternativeName>
        <fullName evidence="7">Glutamate-5-semialdehyde dehydrogenase</fullName>
    </alternativeName>
    <alternativeName>
        <fullName evidence="7">Glutamyl-gamma-semialdehyde dehydrogenase</fullName>
        <shortName evidence="7">GSA dehydrogenase</shortName>
    </alternativeName>
</protein>
<evidence type="ECO:0000313" key="9">
    <source>
        <dbReference type="EMBL" id="RDU61102.1"/>
    </source>
</evidence>
<proteinExistence type="inferred from homology"/>
<dbReference type="InterPro" id="IPR020593">
    <property type="entry name" value="G-glutamylP_reductase_CS"/>
</dbReference>
<dbReference type="PIRSF" id="PIRSF000151">
    <property type="entry name" value="GPR"/>
    <property type="match status" value="1"/>
</dbReference>
<keyword evidence="5 7" id="KW-0560">Oxidoreductase</keyword>
<comment type="pathway">
    <text evidence="1 7">Amino-acid biosynthesis; L-proline biosynthesis; L-glutamate 5-semialdehyde from L-glutamate: step 2/2.</text>
</comment>
<dbReference type="NCBIfam" id="NF001221">
    <property type="entry name" value="PRK00197.1"/>
    <property type="match status" value="1"/>
</dbReference>
<evidence type="ECO:0000256" key="4">
    <source>
        <dbReference type="ARBA" id="ARBA00022857"/>
    </source>
</evidence>
<dbReference type="EC" id="1.2.1.41" evidence="7"/>
<keyword evidence="3 7" id="KW-0641">Proline biosynthesis</keyword>
<keyword evidence="2 7" id="KW-0028">Amino-acid biosynthesis</keyword>
<dbReference type="GO" id="GO:0055129">
    <property type="term" value="P:L-proline biosynthetic process"/>
    <property type="evidence" value="ECO:0007669"/>
    <property type="project" value="UniProtKB-UniRule"/>
</dbReference>
<dbReference type="InterPro" id="IPR015590">
    <property type="entry name" value="Aldehyde_DH_dom"/>
</dbReference>
<evidence type="ECO:0000256" key="2">
    <source>
        <dbReference type="ARBA" id="ARBA00022605"/>
    </source>
</evidence>
<keyword evidence="4 7" id="KW-0521">NADP</keyword>
<dbReference type="PROSITE" id="PS01223">
    <property type="entry name" value="PROA"/>
    <property type="match status" value="1"/>
</dbReference>
<dbReference type="Gene3D" id="3.40.309.10">
    <property type="entry name" value="Aldehyde Dehydrogenase, Chain A, domain 2"/>
    <property type="match status" value="1"/>
</dbReference>
<dbReference type="PANTHER" id="PTHR11063:SF8">
    <property type="entry name" value="DELTA-1-PYRROLINE-5-CARBOXYLATE SYNTHASE"/>
    <property type="match status" value="1"/>
</dbReference>
<sequence>MSIHDTLLPMLQSAKNAAALLAKSDEEVRKSALYAMAEHIRAQEAAICEANKQDLENAQSLPIAMQKRLELNTQKVLTLAKAIEEVAELPDVLGKIKNKWTTKAGLEITQISVPLGVIGVIYESRPNVTSDVASLCFKSGNACILKGGKEAYHSNRAIFGALQSALIACNLPKECICMIEDTSREAITEFVKMDKYVDLLIPRGGEGLIHFVKEHSRIPIIKHDKGVCHTYIHKSAFLPMATQVVLNAKLSYPAACNACECVLIDEALAQTFLPTLIESLHQHNIKVMFENEELLHLFGNVSDGLADFEREWGDKIINLKIVSGIDEALAHIARYGSAHSESIIAQNTDIQERFLNEVDAACVYVNASTRFSDGGEFGFGAEVGISTSKLHARGPMGLESLCSYKYCVRGNGQVRE</sequence>
<keyword evidence="7" id="KW-0963">Cytoplasm</keyword>
<reference evidence="9 10" key="1">
    <citation type="submission" date="2018-04" db="EMBL/GenBank/DDBJ databases">
        <title>Novel Campyloabacter and Helicobacter Species and Strains.</title>
        <authorList>
            <person name="Mannion A.J."/>
            <person name="Shen Z."/>
            <person name="Fox J.G."/>
        </authorList>
    </citation>
    <scope>NUCLEOTIDE SEQUENCE [LARGE SCALE GENOMIC DNA]</scope>
    <source>
        <strain evidence="9 10">MIT 98-6070</strain>
    </source>
</reference>
<comment type="caution">
    <text evidence="9">The sequence shown here is derived from an EMBL/GenBank/DDBJ whole genome shotgun (WGS) entry which is preliminary data.</text>
</comment>
<name>A0A3D8I7G9_9HELI</name>
<evidence type="ECO:0000256" key="1">
    <source>
        <dbReference type="ARBA" id="ARBA00004985"/>
    </source>
</evidence>
<comment type="subcellular location">
    <subcellularLocation>
        <location evidence="7">Cytoplasm</location>
    </subcellularLocation>
</comment>
<dbReference type="Gene3D" id="3.40.605.10">
    <property type="entry name" value="Aldehyde Dehydrogenase, Chain A, domain 1"/>
    <property type="match status" value="1"/>
</dbReference>
<comment type="catalytic activity">
    <reaction evidence="6 7">
        <text>L-glutamate 5-semialdehyde + phosphate + NADP(+) = L-glutamyl 5-phosphate + NADPH + H(+)</text>
        <dbReference type="Rhea" id="RHEA:19541"/>
        <dbReference type="ChEBI" id="CHEBI:15378"/>
        <dbReference type="ChEBI" id="CHEBI:43474"/>
        <dbReference type="ChEBI" id="CHEBI:57783"/>
        <dbReference type="ChEBI" id="CHEBI:58066"/>
        <dbReference type="ChEBI" id="CHEBI:58274"/>
        <dbReference type="ChEBI" id="CHEBI:58349"/>
        <dbReference type="EC" id="1.2.1.41"/>
    </reaction>
</comment>
<dbReference type="UniPathway" id="UPA00098">
    <property type="reaction ID" value="UER00360"/>
</dbReference>
<evidence type="ECO:0000259" key="8">
    <source>
        <dbReference type="Pfam" id="PF00171"/>
    </source>
</evidence>
<dbReference type="AlphaFoldDB" id="A0A3D8I7G9"/>
<accession>A0A3D8I7G9</accession>
<dbReference type="CDD" id="cd07079">
    <property type="entry name" value="ALDH_F18-19_ProA-GPR"/>
    <property type="match status" value="1"/>
</dbReference>
<dbReference type="NCBIfam" id="TIGR00407">
    <property type="entry name" value="proA"/>
    <property type="match status" value="1"/>
</dbReference>
<keyword evidence="10" id="KW-1185">Reference proteome</keyword>
<dbReference type="HAMAP" id="MF_00412">
    <property type="entry name" value="ProA"/>
    <property type="match status" value="1"/>
</dbReference>
<evidence type="ECO:0000256" key="6">
    <source>
        <dbReference type="ARBA" id="ARBA00049024"/>
    </source>
</evidence>
<dbReference type="EMBL" id="NXLR01000001">
    <property type="protein sequence ID" value="RDU61102.1"/>
    <property type="molecule type" value="Genomic_DNA"/>
</dbReference>
<organism evidence="9 10">
    <name type="scientific">Helicobacter marmotae</name>
    <dbReference type="NCBI Taxonomy" id="152490"/>
    <lineage>
        <taxon>Bacteria</taxon>
        <taxon>Pseudomonadati</taxon>
        <taxon>Campylobacterota</taxon>
        <taxon>Epsilonproteobacteria</taxon>
        <taxon>Campylobacterales</taxon>
        <taxon>Helicobacteraceae</taxon>
        <taxon>Helicobacter</taxon>
    </lineage>
</organism>
<dbReference type="RefSeq" id="WP_104699160.1">
    <property type="nucleotide sequence ID" value="NZ_FZPP01000003.1"/>
</dbReference>
<evidence type="ECO:0000256" key="7">
    <source>
        <dbReference type="HAMAP-Rule" id="MF_00412"/>
    </source>
</evidence>
<dbReference type="InterPro" id="IPR012134">
    <property type="entry name" value="Glu-5-SA_DH"/>
</dbReference>
<feature type="domain" description="Aldehyde dehydrogenase" evidence="8">
    <location>
        <begin position="11"/>
        <end position="285"/>
    </location>
</feature>
<evidence type="ECO:0000256" key="3">
    <source>
        <dbReference type="ARBA" id="ARBA00022650"/>
    </source>
</evidence>
<dbReference type="GO" id="GO:0004350">
    <property type="term" value="F:glutamate-5-semialdehyde dehydrogenase activity"/>
    <property type="evidence" value="ECO:0007669"/>
    <property type="project" value="UniProtKB-UniRule"/>
</dbReference>
<dbReference type="InterPro" id="IPR016162">
    <property type="entry name" value="Ald_DH_N"/>
</dbReference>
<dbReference type="GO" id="GO:0050661">
    <property type="term" value="F:NADP binding"/>
    <property type="evidence" value="ECO:0007669"/>
    <property type="project" value="InterPro"/>
</dbReference>
<dbReference type="InterPro" id="IPR016161">
    <property type="entry name" value="Ald_DH/histidinol_DH"/>
</dbReference>
<comment type="function">
    <text evidence="7">Catalyzes the NADPH-dependent reduction of L-glutamate 5-phosphate into L-glutamate 5-semialdehyde and phosphate. The product spontaneously undergoes cyclization to form 1-pyrroline-5-carboxylate.</text>
</comment>